<dbReference type="PROSITE" id="PS51257">
    <property type="entry name" value="PROKAR_LIPOPROTEIN"/>
    <property type="match status" value="1"/>
</dbReference>
<reference evidence="6 7" key="1">
    <citation type="submission" date="2022-01" db="EMBL/GenBank/DDBJ databases">
        <title>Collection of gut derived symbiotic bacterial strains cultured from healthy donors.</title>
        <authorList>
            <person name="Lin H."/>
            <person name="Kohout C."/>
            <person name="Waligurski E."/>
            <person name="Pamer E.G."/>
        </authorList>
    </citation>
    <scope>NUCLEOTIDE SEQUENCE [LARGE SCALE GENOMIC DNA]</scope>
    <source>
        <strain evidence="6 7">DFI.7.58</strain>
    </source>
</reference>
<organism evidence="6 7">
    <name type="scientific">Anaeromassilibacillus senegalensis</name>
    <dbReference type="NCBI Taxonomy" id="1673717"/>
    <lineage>
        <taxon>Bacteria</taxon>
        <taxon>Bacillati</taxon>
        <taxon>Bacillota</taxon>
        <taxon>Clostridia</taxon>
        <taxon>Eubacteriales</taxon>
        <taxon>Acutalibacteraceae</taxon>
        <taxon>Anaeromassilibacillus</taxon>
    </lineage>
</organism>
<dbReference type="CDD" id="cd20008">
    <property type="entry name" value="PBP1_ABC_sugar_binding-like"/>
    <property type="match status" value="1"/>
</dbReference>
<feature type="signal peptide" evidence="4">
    <location>
        <begin position="1"/>
        <end position="24"/>
    </location>
</feature>
<evidence type="ECO:0000256" key="2">
    <source>
        <dbReference type="ARBA" id="ARBA00007639"/>
    </source>
</evidence>
<evidence type="ECO:0000256" key="4">
    <source>
        <dbReference type="SAM" id="SignalP"/>
    </source>
</evidence>
<evidence type="ECO:0000256" key="3">
    <source>
        <dbReference type="ARBA" id="ARBA00022729"/>
    </source>
</evidence>
<dbReference type="InterPro" id="IPR028082">
    <property type="entry name" value="Peripla_BP_I"/>
</dbReference>
<keyword evidence="7" id="KW-1185">Reference proteome</keyword>
<dbReference type="SUPFAM" id="SSF53822">
    <property type="entry name" value="Periplasmic binding protein-like I"/>
    <property type="match status" value="1"/>
</dbReference>
<comment type="subcellular location">
    <subcellularLocation>
        <location evidence="1">Cell envelope</location>
    </subcellularLocation>
</comment>
<accession>A0ABS9MI47</accession>
<dbReference type="Pfam" id="PF13407">
    <property type="entry name" value="Peripla_BP_4"/>
    <property type="match status" value="1"/>
</dbReference>
<feature type="domain" description="Periplasmic binding protein" evidence="5">
    <location>
        <begin position="57"/>
        <end position="309"/>
    </location>
</feature>
<dbReference type="Proteomes" id="UP001298681">
    <property type="component" value="Unassembled WGS sequence"/>
</dbReference>
<proteinExistence type="inferred from homology"/>
<name>A0ABS9MI47_9FIRM</name>
<protein>
    <submittedName>
        <fullName evidence="6">ABC transporter substrate-binding protein</fullName>
    </submittedName>
</protein>
<dbReference type="PANTHER" id="PTHR46847:SF1">
    <property type="entry name" value="D-ALLOSE-BINDING PERIPLASMIC PROTEIN-RELATED"/>
    <property type="match status" value="1"/>
</dbReference>
<keyword evidence="3 4" id="KW-0732">Signal</keyword>
<feature type="chain" id="PRO_5046780235" evidence="4">
    <location>
        <begin position="25"/>
        <end position="328"/>
    </location>
</feature>
<gene>
    <name evidence="6" type="ORF">L0P57_05980</name>
</gene>
<evidence type="ECO:0000256" key="1">
    <source>
        <dbReference type="ARBA" id="ARBA00004196"/>
    </source>
</evidence>
<dbReference type="RefSeq" id="WP_237966644.1">
    <property type="nucleotide sequence ID" value="NZ_JAKNHQ010000006.1"/>
</dbReference>
<evidence type="ECO:0000313" key="6">
    <source>
        <dbReference type="EMBL" id="MCG4610480.1"/>
    </source>
</evidence>
<dbReference type="Gene3D" id="3.40.50.2300">
    <property type="match status" value="2"/>
</dbReference>
<evidence type="ECO:0000313" key="7">
    <source>
        <dbReference type="Proteomes" id="UP001298681"/>
    </source>
</evidence>
<dbReference type="InterPro" id="IPR025997">
    <property type="entry name" value="SBP_2_dom"/>
</dbReference>
<sequence length="328" mass="33744">MKFKKLVSIFLSCALMAGMMAGCAGDTGTSSAPATDGQVSEAATGDDTTAGGNHKIYLITMDQMDQHWVNVDAGCKKAVEELGNVDYTWLAPDVKDDAKQIECINNAVAGGAEAILLAANGPDAVTAALEEADAAGVKIVYVDSAADFPGVQTLATDNKAAGTIAGEEMIKALEANGITEGKIGIVNVNAATASTVAREEGFRAAFEGTNFELLETQYGDGDAAKSKDIAANYITQGCVGIFGANEGSTVGTGNAIQEAGQTVIGVGFDKSDTILNLIKNGYILCTMAQNPDVMGYEGIQSAVKALKGEDVGEEFIDTGVSVINKDTL</sequence>
<comment type="similarity">
    <text evidence="2">Belongs to the bacterial solute-binding protein 2 family.</text>
</comment>
<evidence type="ECO:0000259" key="5">
    <source>
        <dbReference type="Pfam" id="PF13407"/>
    </source>
</evidence>
<dbReference type="EMBL" id="JAKNHQ010000006">
    <property type="protein sequence ID" value="MCG4610480.1"/>
    <property type="molecule type" value="Genomic_DNA"/>
</dbReference>
<comment type="caution">
    <text evidence="6">The sequence shown here is derived from an EMBL/GenBank/DDBJ whole genome shotgun (WGS) entry which is preliminary data.</text>
</comment>
<dbReference type="PANTHER" id="PTHR46847">
    <property type="entry name" value="D-ALLOSE-BINDING PERIPLASMIC PROTEIN-RELATED"/>
    <property type="match status" value="1"/>
</dbReference>